<dbReference type="AlphaFoldDB" id="A0A9Q4HPA5"/>
<evidence type="ECO:0000313" key="2">
    <source>
        <dbReference type="EMBL" id="MCY9183746.1"/>
    </source>
</evidence>
<feature type="compositionally biased region" description="Basic residues" evidence="1">
    <location>
        <begin position="32"/>
        <end position="47"/>
    </location>
</feature>
<protein>
    <submittedName>
        <fullName evidence="2">Uncharacterized protein</fullName>
    </submittedName>
</protein>
<sequence length="47" mass="5761">MDEVRNWILAIAGIVTIIKHIYDIWQKESEKHSKKKKKRSRRVSRKR</sequence>
<feature type="region of interest" description="Disordered" evidence="1">
    <location>
        <begin position="28"/>
        <end position="47"/>
    </location>
</feature>
<dbReference type="Proteomes" id="UP001073053">
    <property type="component" value="Unassembled WGS sequence"/>
</dbReference>
<gene>
    <name evidence="2" type="ORF">MOF03_03600</name>
</gene>
<dbReference type="EMBL" id="JALAWA010000002">
    <property type="protein sequence ID" value="MCY9183746.1"/>
    <property type="molecule type" value="Genomic_DNA"/>
</dbReference>
<accession>A0A9Q4HPA5</accession>
<evidence type="ECO:0000313" key="3">
    <source>
        <dbReference type="Proteomes" id="UP001073053"/>
    </source>
</evidence>
<name>A0A9Q4HPA5_9BACI</name>
<reference evidence="2" key="1">
    <citation type="submission" date="2022-02" db="EMBL/GenBank/DDBJ databases">
        <title>Crop Bioprotection Bacillus Genome Sequencing.</title>
        <authorList>
            <person name="Dunlap C."/>
        </authorList>
    </citation>
    <scope>NUCLEOTIDE SEQUENCE</scope>
    <source>
        <strain evidence="2">EC49O2N-C10</strain>
    </source>
</reference>
<proteinExistence type="predicted"/>
<evidence type="ECO:0000256" key="1">
    <source>
        <dbReference type="SAM" id="MobiDB-lite"/>
    </source>
</evidence>
<comment type="caution">
    <text evidence="2">The sequence shown here is derived from an EMBL/GenBank/DDBJ whole genome shotgun (WGS) entry which is preliminary data.</text>
</comment>
<dbReference type="RefSeq" id="WP_024120986.1">
    <property type="nucleotide sequence ID" value="NZ_ASJT01000031.1"/>
</dbReference>
<organism evidence="2 3">
    <name type="scientific">Bacillus halotolerans</name>
    <dbReference type="NCBI Taxonomy" id="260554"/>
    <lineage>
        <taxon>Bacteria</taxon>
        <taxon>Bacillati</taxon>
        <taxon>Bacillota</taxon>
        <taxon>Bacilli</taxon>
        <taxon>Bacillales</taxon>
        <taxon>Bacillaceae</taxon>
        <taxon>Bacillus</taxon>
    </lineage>
</organism>